<accession>A0A844F730</accession>
<gene>
    <name evidence="2" type="ORF">FYJ37_10810</name>
</gene>
<keyword evidence="1" id="KW-0732">Signal</keyword>
<evidence type="ECO:0008006" key="4">
    <source>
        <dbReference type="Google" id="ProtNLM"/>
    </source>
</evidence>
<name>A0A844F730_CLOSV</name>
<reference evidence="2 3" key="1">
    <citation type="submission" date="2019-08" db="EMBL/GenBank/DDBJ databases">
        <title>In-depth cultivation of the pig gut microbiome towards novel bacterial diversity and tailored functional studies.</title>
        <authorList>
            <person name="Wylensek D."/>
            <person name="Hitch T.C.A."/>
            <person name="Clavel T."/>
        </authorList>
    </citation>
    <scope>NUCLEOTIDE SEQUENCE [LARGE SCALE GENOMIC DNA]</scope>
    <source>
        <strain evidence="2 3">BL-389-WT-3D</strain>
    </source>
</reference>
<evidence type="ECO:0000313" key="3">
    <source>
        <dbReference type="Proteomes" id="UP000462363"/>
    </source>
</evidence>
<feature type="chain" id="PRO_5032937800" description="Lipoprotein" evidence="1">
    <location>
        <begin position="23"/>
        <end position="74"/>
    </location>
</feature>
<feature type="signal peptide" evidence="1">
    <location>
        <begin position="1"/>
        <end position="22"/>
    </location>
</feature>
<dbReference type="GeneID" id="62695053"/>
<comment type="caution">
    <text evidence="2">The sequence shown here is derived from an EMBL/GenBank/DDBJ whole genome shotgun (WGS) entry which is preliminary data.</text>
</comment>
<proteinExistence type="predicted"/>
<protein>
    <recommendedName>
        <fullName evidence="4">Lipoprotein</fullName>
    </recommendedName>
</protein>
<dbReference type="PROSITE" id="PS51257">
    <property type="entry name" value="PROKAR_LIPOPROTEIN"/>
    <property type="match status" value="1"/>
</dbReference>
<dbReference type="RefSeq" id="WP_004606430.1">
    <property type="nucleotide sequence ID" value="NZ_AP024846.1"/>
</dbReference>
<organism evidence="2 3">
    <name type="scientific">Clostridium scindens (strain JCM 10418 / VPI 12708)</name>
    <dbReference type="NCBI Taxonomy" id="29347"/>
    <lineage>
        <taxon>Bacteria</taxon>
        <taxon>Bacillati</taxon>
        <taxon>Bacillota</taxon>
        <taxon>Clostridia</taxon>
        <taxon>Lachnospirales</taxon>
        <taxon>Lachnospiraceae</taxon>
    </lineage>
</organism>
<evidence type="ECO:0000256" key="1">
    <source>
        <dbReference type="SAM" id="SignalP"/>
    </source>
</evidence>
<evidence type="ECO:0000313" key="2">
    <source>
        <dbReference type="EMBL" id="MSS40826.1"/>
    </source>
</evidence>
<sequence>MIKNICMILVIFLLFGACSSQATERGKHEAPDNKSACQMMYADKNGSVQEVEKFIIENKKHNLLIFSPIAEYSL</sequence>
<dbReference type="AlphaFoldDB" id="A0A844F730"/>
<dbReference type="EMBL" id="VUMB01000020">
    <property type="protein sequence ID" value="MSS40826.1"/>
    <property type="molecule type" value="Genomic_DNA"/>
</dbReference>
<dbReference type="Proteomes" id="UP000462363">
    <property type="component" value="Unassembled WGS sequence"/>
</dbReference>